<gene>
    <name evidence="1" type="ordered locus">RUM_17450</name>
</gene>
<keyword evidence="2" id="KW-1185">Reference proteome</keyword>
<evidence type="ECO:0008006" key="3">
    <source>
        <dbReference type="Google" id="ProtNLM"/>
    </source>
</evidence>
<dbReference type="KEGG" id="rch:RUM_17450"/>
<dbReference type="EMBL" id="FP929052">
    <property type="protein sequence ID" value="CBL17811.1"/>
    <property type="molecule type" value="Genomic_DNA"/>
</dbReference>
<accession>D4LDW6</accession>
<name>D4LDW6_RUMC1</name>
<evidence type="ECO:0000313" key="1">
    <source>
        <dbReference type="EMBL" id="CBL17811.1"/>
    </source>
</evidence>
<dbReference type="RefSeq" id="WP_015558717.1">
    <property type="nucleotide sequence ID" value="NC_021039.1"/>
</dbReference>
<dbReference type="Proteomes" id="UP000007054">
    <property type="component" value="Chromosome"/>
</dbReference>
<protein>
    <recommendedName>
        <fullName evidence="3">Phage protein, HK97 gp10 family</fullName>
    </recommendedName>
</protein>
<organism evidence="1 2">
    <name type="scientific">Ruminococcus champanellensis (strain DSM 18848 / JCM 17042 / KCTC 15320 / 18P13)</name>
    <dbReference type="NCBI Taxonomy" id="213810"/>
    <lineage>
        <taxon>Bacteria</taxon>
        <taxon>Bacillati</taxon>
        <taxon>Bacillota</taxon>
        <taxon>Clostridia</taxon>
        <taxon>Eubacteriales</taxon>
        <taxon>Oscillospiraceae</taxon>
        <taxon>Ruminococcus</taxon>
    </lineage>
</organism>
<sequence length="170" mass="19039">MRMMKLNSSKLERHLKAAMERNPKQTAKAVSAIALDLAGRSAQRAPVESGDLRNNCTAVINGGVSFENQSPTGEMPKGSTKVHAEVGYSLPYALRQHEELSYRHDRTDGHRVARATRYKTKDGKVSIFHAMSSVNMVAGGEPKFLEAPFREQQEKYLRMLKNIPEEVLKK</sequence>
<dbReference type="PATRIC" id="fig|213810.4.peg.1618"/>
<reference evidence="1" key="2">
    <citation type="submission" date="2010-03" db="EMBL/GenBank/DDBJ databases">
        <authorList>
            <person name="Pajon A."/>
        </authorList>
    </citation>
    <scope>NUCLEOTIDE SEQUENCE</scope>
    <source>
        <strain evidence="1">Type strain: 18P13</strain>
    </source>
</reference>
<evidence type="ECO:0000313" key="2">
    <source>
        <dbReference type="Proteomes" id="UP000007054"/>
    </source>
</evidence>
<reference evidence="1" key="1">
    <citation type="submission" date="2010-03" db="EMBL/GenBank/DDBJ databases">
        <title>The genome sequence of Ruminococcus sp. 18P13.</title>
        <authorList>
            <consortium name="metaHIT consortium -- http://www.metahit.eu/"/>
            <person name="Pajon A."/>
            <person name="Turner K."/>
            <person name="Parkhill J."/>
            <person name="Bernalier A."/>
        </authorList>
    </citation>
    <scope>NUCLEOTIDE SEQUENCE [LARGE SCALE GENOMIC DNA]</scope>
    <source>
        <strain evidence="1">Type strain: 18P13</strain>
    </source>
</reference>
<dbReference type="AlphaFoldDB" id="D4LDW6"/>
<dbReference type="BioCyc" id="RCHA213810:RUM_RS08480-MONOMER"/>
<dbReference type="STRING" id="213810.RUM_17450"/>
<dbReference type="HOGENOM" id="CLU_1783513_0_0_9"/>
<dbReference type="GeneID" id="83156438"/>
<proteinExistence type="predicted"/>